<reference evidence="1 2" key="1">
    <citation type="journal article" date="2024" name="Plant Biotechnol. J.">
        <title>Dendrobium thyrsiflorum genome and its molecular insights into genes involved in important horticultural traits.</title>
        <authorList>
            <person name="Chen B."/>
            <person name="Wang J.Y."/>
            <person name="Zheng P.J."/>
            <person name="Li K.L."/>
            <person name="Liang Y.M."/>
            <person name="Chen X.F."/>
            <person name="Zhang C."/>
            <person name="Zhao X."/>
            <person name="He X."/>
            <person name="Zhang G.Q."/>
            <person name="Liu Z.J."/>
            <person name="Xu Q."/>
        </authorList>
    </citation>
    <scope>NUCLEOTIDE SEQUENCE [LARGE SCALE GENOMIC DNA]</scope>
    <source>
        <strain evidence="1">GZMU011</strain>
    </source>
</reference>
<dbReference type="EMBL" id="JANQDX010000016">
    <property type="protein sequence ID" value="KAL0909956.1"/>
    <property type="molecule type" value="Genomic_DNA"/>
</dbReference>
<evidence type="ECO:0000313" key="2">
    <source>
        <dbReference type="Proteomes" id="UP001552299"/>
    </source>
</evidence>
<gene>
    <name evidence="1" type="ORF">M5K25_020871</name>
</gene>
<proteinExistence type="predicted"/>
<dbReference type="AlphaFoldDB" id="A0ABD0UHX8"/>
<sequence>MTRSGNNRDEHRDTWDLIVLSAGFWDSSIGYESHFSWRKLEERALSLRGERVELEREKILRGGFKGVWRGFHTVTTASSHRSTYKSRFILREVLGRRRLLWCQRTRFSAFTRRVKKESRFSVGFRRKQKESRFSASPDLASESSDQELDNERALSLRGERVELEREKILGGGFKGVWRGFHTVAPASSHRSTSKSRFVLREVLGRRRLLWCQRTRFSAFTRRVKKEFRFSIGFRRKQKKSRFSASPGLDAIGEHRGAGHDHNVVVPFGGRPPGSEGLDHNYLPAVPFGSKITY</sequence>
<keyword evidence="2" id="KW-1185">Reference proteome</keyword>
<evidence type="ECO:0000313" key="1">
    <source>
        <dbReference type="EMBL" id="KAL0909956.1"/>
    </source>
</evidence>
<comment type="caution">
    <text evidence="1">The sequence shown here is derived from an EMBL/GenBank/DDBJ whole genome shotgun (WGS) entry which is preliminary data.</text>
</comment>
<organism evidence="1 2">
    <name type="scientific">Dendrobium thyrsiflorum</name>
    <name type="common">Pinecone-like raceme dendrobium</name>
    <name type="synonym">Orchid</name>
    <dbReference type="NCBI Taxonomy" id="117978"/>
    <lineage>
        <taxon>Eukaryota</taxon>
        <taxon>Viridiplantae</taxon>
        <taxon>Streptophyta</taxon>
        <taxon>Embryophyta</taxon>
        <taxon>Tracheophyta</taxon>
        <taxon>Spermatophyta</taxon>
        <taxon>Magnoliopsida</taxon>
        <taxon>Liliopsida</taxon>
        <taxon>Asparagales</taxon>
        <taxon>Orchidaceae</taxon>
        <taxon>Epidendroideae</taxon>
        <taxon>Malaxideae</taxon>
        <taxon>Dendrobiinae</taxon>
        <taxon>Dendrobium</taxon>
    </lineage>
</organism>
<dbReference type="Proteomes" id="UP001552299">
    <property type="component" value="Unassembled WGS sequence"/>
</dbReference>
<accession>A0ABD0UHX8</accession>
<protein>
    <submittedName>
        <fullName evidence="1">Uncharacterized protein</fullName>
    </submittedName>
</protein>
<name>A0ABD0UHX8_DENTH</name>